<comment type="caution">
    <text evidence="2">The sequence shown here is derived from an EMBL/GenBank/DDBJ whole genome shotgun (WGS) entry which is preliminary data.</text>
</comment>
<dbReference type="AlphaFoldDB" id="A0A8S3U9S3"/>
<evidence type="ECO:0000313" key="3">
    <source>
        <dbReference type="Proteomes" id="UP000683360"/>
    </source>
</evidence>
<reference evidence="2" key="1">
    <citation type="submission" date="2021-03" db="EMBL/GenBank/DDBJ databases">
        <authorList>
            <person name="Bekaert M."/>
        </authorList>
    </citation>
    <scope>NUCLEOTIDE SEQUENCE</scope>
</reference>
<gene>
    <name evidence="2" type="ORF">MEDL_55337</name>
</gene>
<evidence type="ECO:0000256" key="1">
    <source>
        <dbReference type="SAM" id="Phobius"/>
    </source>
</evidence>
<keyword evidence="1" id="KW-1133">Transmembrane helix</keyword>
<organism evidence="2 3">
    <name type="scientific">Mytilus edulis</name>
    <name type="common">Blue mussel</name>
    <dbReference type="NCBI Taxonomy" id="6550"/>
    <lineage>
        <taxon>Eukaryota</taxon>
        <taxon>Metazoa</taxon>
        <taxon>Spiralia</taxon>
        <taxon>Lophotrochozoa</taxon>
        <taxon>Mollusca</taxon>
        <taxon>Bivalvia</taxon>
        <taxon>Autobranchia</taxon>
        <taxon>Pteriomorphia</taxon>
        <taxon>Mytilida</taxon>
        <taxon>Mytiloidea</taxon>
        <taxon>Mytilidae</taxon>
        <taxon>Mytilinae</taxon>
        <taxon>Mytilus</taxon>
    </lineage>
</organism>
<keyword evidence="1" id="KW-0472">Membrane</keyword>
<dbReference type="OrthoDB" id="6046730at2759"/>
<dbReference type="Proteomes" id="UP000683360">
    <property type="component" value="Unassembled WGS sequence"/>
</dbReference>
<keyword evidence="3" id="KW-1185">Reference proteome</keyword>
<dbReference type="EMBL" id="CAJPWZ010002694">
    <property type="protein sequence ID" value="CAG2243189.1"/>
    <property type="molecule type" value="Genomic_DNA"/>
</dbReference>
<feature type="transmembrane region" description="Helical" evidence="1">
    <location>
        <begin position="75"/>
        <end position="93"/>
    </location>
</feature>
<evidence type="ECO:0000313" key="2">
    <source>
        <dbReference type="EMBL" id="CAG2243189.1"/>
    </source>
</evidence>
<name>A0A8S3U9S3_MYTED</name>
<keyword evidence="1" id="KW-0812">Transmembrane</keyword>
<protein>
    <submittedName>
        <fullName evidence="2">Uncharacterized protein</fullName>
    </submittedName>
</protein>
<accession>A0A8S3U9S3</accession>
<proteinExistence type="predicted"/>
<sequence>MDTNSGINDSVLIQGFTISTYSQRIPMDKYSDLNLYIRSLSYRESLEASDKGDVVHMKEPVVEATGWLSKRGSHFKVLSFCLICTIVYIYLYSNLTIRTMVVNDMMQNTINDLQRWKNKVEGWVRGFSELSQNQSIVSTVGQVQTEYRIETNNESIHLFDPVQTTTQSQLLTQHWTKYKTLKERIAALKDAIIRNQTDPLLTLFTTWPTKAEKFLVHNSTIKNWNSLYPFVRSVFFTNEEDLASRVKSMGWSVLPIVQSAVGIPILKYMYTDTMLKFKSTFYAYSNGDILFTEGLVETLISLLTSDLDFNKPLMIVGQRTNVQDMTQDETSSFDKIIQASKRGKRFTPYAEDYFITNAIYPWKECAEVVIGRRAYDNWLVLNARKRDHITIDGTKTILAVHQTTKAGNFEGHGRPNSNYNDRLLVKLYRRVHYGSGLTSCTSYYTLPSASGGSKLEKRKVHKSCFPL</sequence>